<organism evidence="6 7">
    <name type="scientific">Intrasporangium chromatireducens Q5-1</name>
    <dbReference type="NCBI Taxonomy" id="584657"/>
    <lineage>
        <taxon>Bacteria</taxon>
        <taxon>Bacillati</taxon>
        <taxon>Actinomycetota</taxon>
        <taxon>Actinomycetes</taxon>
        <taxon>Micrococcales</taxon>
        <taxon>Intrasporangiaceae</taxon>
        <taxon>Intrasporangium</taxon>
    </lineage>
</organism>
<dbReference type="InterPro" id="IPR028081">
    <property type="entry name" value="Leu-bd"/>
</dbReference>
<feature type="domain" description="Leucine-binding protein" evidence="5">
    <location>
        <begin position="51"/>
        <end position="416"/>
    </location>
</feature>
<evidence type="ECO:0000256" key="4">
    <source>
        <dbReference type="SAM" id="SignalP"/>
    </source>
</evidence>
<evidence type="ECO:0000256" key="3">
    <source>
        <dbReference type="SAM" id="MobiDB-lite"/>
    </source>
</evidence>
<evidence type="ECO:0000313" key="6">
    <source>
        <dbReference type="EMBL" id="EWT03880.1"/>
    </source>
</evidence>
<evidence type="ECO:0000259" key="5">
    <source>
        <dbReference type="Pfam" id="PF13458"/>
    </source>
</evidence>
<feature type="signal peptide" evidence="4">
    <location>
        <begin position="1"/>
        <end position="21"/>
    </location>
</feature>
<dbReference type="PATRIC" id="fig|584657.3.peg.4246"/>
<evidence type="ECO:0000256" key="1">
    <source>
        <dbReference type="ARBA" id="ARBA00010062"/>
    </source>
</evidence>
<dbReference type="PROSITE" id="PS51257">
    <property type="entry name" value="PROKAR_LIPOPROTEIN"/>
    <property type="match status" value="1"/>
</dbReference>
<sequence>MRLTGMRAAAAVAAVTLLAAACGSSGGGTGTGGGNPTSGSTGGGGGTSAEPLKFGYVLPETGSLAYLGPPQIEAVKYAISLINKDGGVLGKQIGAPVGGDEADDQAIANQSADRVLAAGVNVIIGAAASGMSLAIIDKVTGAGVAQCSGSNTAPTFTDYKDNGLYYRTAPSDALQGPVLADTIVSDGHSQVAITARADDYGKGLADATAKALQNAGASVVLNETYDPKATDFNATVQNIVAKKPDAVVVIGFEEGKQIIQGLIEAGLTPQKVGMYGADGLRNADLAKLVSPNDPSKLAGFKGTAPASADNPDFIKNLKAFAPSLKEVQFAPQVFDCVNIMALAAEQAKSTKADDFKKVVNDITKGGEKCTSFADCKKLIDEGKDIDYDGASGPLDFTAAGEPGSASIEVYEFDKTGALKTVKTVQSKPTS</sequence>
<protein>
    <submittedName>
        <fullName evidence="6">Branched-chain amino acid ABC transporter substrate-binding protein</fullName>
    </submittedName>
</protein>
<dbReference type="SUPFAM" id="SSF53822">
    <property type="entry name" value="Periplasmic binding protein-like I"/>
    <property type="match status" value="1"/>
</dbReference>
<keyword evidence="7" id="KW-1185">Reference proteome</keyword>
<comment type="caution">
    <text evidence="6">The sequence shown here is derived from an EMBL/GenBank/DDBJ whole genome shotgun (WGS) entry which is preliminary data.</text>
</comment>
<dbReference type="Gene3D" id="3.40.50.2300">
    <property type="match status" value="2"/>
</dbReference>
<dbReference type="AlphaFoldDB" id="W9GCR7"/>
<dbReference type="Pfam" id="PF13458">
    <property type="entry name" value="Peripla_BP_6"/>
    <property type="match status" value="1"/>
</dbReference>
<dbReference type="PANTHER" id="PTHR30483:SF6">
    <property type="entry name" value="PERIPLASMIC BINDING PROTEIN OF ABC TRANSPORTER FOR NATURAL AMINO ACIDS"/>
    <property type="match status" value="1"/>
</dbReference>
<evidence type="ECO:0000313" key="7">
    <source>
        <dbReference type="Proteomes" id="UP000019494"/>
    </source>
</evidence>
<keyword evidence="2 4" id="KW-0732">Signal</keyword>
<proteinExistence type="inferred from homology"/>
<dbReference type="InterPro" id="IPR051010">
    <property type="entry name" value="BCAA_transport"/>
</dbReference>
<dbReference type="InterPro" id="IPR028082">
    <property type="entry name" value="Peripla_BP_I"/>
</dbReference>
<accession>W9GCR7</accession>
<dbReference type="Proteomes" id="UP000019494">
    <property type="component" value="Unassembled WGS sequence"/>
</dbReference>
<name>W9GCR7_9MICO</name>
<feature type="region of interest" description="Disordered" evidence="3">
    <location>
        <begin position="26"/>
        <end position="46"/>
    </location>
</feature>
<reference evidence="7" key="1">
    <citation type="submission" date="2013-08" db="EMBL/GenBank/DDBJ databases">
        <title>Intrasporangium oryzae NRRL B-24470.</title>
        <authorList>
            <person name="Liu H."/>
            <person name="Wang G."/>
        </authorList>
    </citation>
    <scope>NUCLEOTIDE SEQUENCE [LARGE SCALE GENOMIC DNA]</scope>
    <source>
        <strain evidence="7">Q5-1</strain>
    </source>
</reference>
<comment type="similarity">
    <text evidence="1">Belongs to the leucine-binding protein family.</text>
</comment>
<dbReference type="PANTHER" id="PTHR30483">
    <property type="entry name" value="LEUCINE-SPECIFIC-BINDING PROTEIN"/>
    <property type="match status" value="1"/>
</dbReference>
<dbReference type="OrthoDB" id="7337537at2"/>
<gene>
    <name evidence="6" type="ORF">N864_17330</name>
</gene>
<dbReference type="CDD" id="cd06346">
    <property type="entry name" value="PBP1_ABC_ligand_binding-like"/>
    <property type="match status" value="1"/>
</dbReference>
<feature type="chain" id="PRO_5038922682" evidence="4">
    <location>
        <begin position="22"/>
        <end position="430"/>
    </location>
</feature>
<dbReference type="EMBL" id="AWQS01000411">
    <property type="protein sequence ID" value="EWT03880.1"/>
    <property type="molecule type" value="Genomic_DNA"/>
</dbReference>
<evidence type="ECO:0000256" key="2">
    <source>
        <dbReference type="ARBA" id="ARBA00022729"/>
    </source>
</evidence>